<dbReference type="RefSeq" id="WP_145195286.1">
    <property type="nucleotide sequence ID" value="NZ_CP036267.1"/>
</dbReference>
<dbReference type="EMBL" id="CP036267">
    <property type="protein sequence ID" value="QDT31011.1"/>
    <property type="molecule type" value="Genomic_DNA"/>
</dbReference>
<dbReference type="Proteomes" id="UP000315724">
    <property type="component" value="Chromosome"/>
</dbReference>
<dbReference type="AlphaFoldDB" id="A0A517QHA2"/>
<dbReference type="Gene3D" id="3.90.1720.10">
    <property type="entry name" value="endopeptidase domain like (from Nostoc punctiforme)"/>
    <property type="match status" value="1"/>
</dbReference>
<dbReference type="OrthoDB" id="270106at2"/>
<evidence type="ECO:0000313" key="1">
    <source>
        <dbReference type="EMBL" id="QDT31011.1"/>
    </source>
</evidence>
<protein>
    <submittedName>
        <fullName evidence="1">Uncharacterized protein</fullName>
    </submittedName>
</protein>
<name>A0A517QHA2_9PLAN</name>
<evidence type="ECO:0000313" key="2">
    <source>
        <dbReference type="Proteomes" id="UP000315724"/>
    </source>
</evidence>
<gene>
    <name evidence="1" type="ORF">Mal48_02410</name>
</gene>
<dbReference type="InterPro" id="IPR038765">
    <property type="entry name" value="Papain-like_cys_pep_sf"/>
</dbReference>
<keyword evidence="2" id="KW-1185">Reference proteome</keyword>
<dbReference type="KEGG" id="tpol:Mal48_02410"/>
<proteinExistence type="predicted"/>
<dbReference type="SUPFAM" id="SSF54001">
    <property type="entry name" value="Cysteine proteinases"/>
    <property type="match status" value="1"/>
</dbReference>
<sequence length="203" mass="22551" precursor="true">MNFQPGDIAACYGSDWTGRFISLGTASFFSPPKLLFGPSHVAILCEVQGDLVWVESTTLCRSPCLIRGEPVAGAQAHRPRDRINDYVLNAGKVDLYRLTPINKLSAAESQLLSAILINHFVRSGKQYDMAGALLSGTRAFQLSRLFPGANLDELFCSELVAAVAMRLNRMNHSNPTRFHPARLMRQLVRSGKYHFVETIQEEL</sequence>
<accession>A0A517QHA2</accession>
<reference evidence="1 2" key="1">
    <citation type="submission" date="2019-02" db="EMBL/GenBank/DDBJ databases">
        <title>Deep-cultivation of Planctomycetes and their phenomic and genomic characterization uncovers novel biology.</title>
        <authorList>
            <person name="Wiegand S."/>
            <person name="Jogler M."/>
            <person name="Boedeker C."/>
            <person name="Pinto D."/>
            <person name="Vollmers J."/>
            <person name="Rivas-Marin E."/>
            <person name="Kohn T."/>
            <person name="Peeters S.H."/>
            <person name="Heuer A."/>
            <person name="Rast P."/>
            <person name="Oberbeckmann S."/>
            <person name="Bunk B."/>
            <person name="Jeske O."/>
            <person name="Meyerdierks A."/>
            <person name="Storesund J.E."/>
            <person name="Kallscheuer N."/>
            <person name="Luecker S."/>
            <person name="Lage O.M."/>
            <person name="Pohl T."/>
            <person name="Merkel B.J."/>
            <person name="Hornburger P."/>
            <person name="Mueller R.-W."/>
            <person name="Bruemmer F."/>
            <person name="Labrenz M."/>
            <person name="Spormann A.M."/>
            <person name="Op den Camp H."/>
            <person name="Overmann J."/>
            <person name="Amann R."/>
            <person name="Jetten M.S.M."/>
            <person name="Mascher T."/>
            <person name="Medema M.H."/>
            <person name="Devos D.P."/>
            <person name="Kaster A.-K."/>
            <person name="Ovreas L."/>
            <person name="Rohde M."/>
            <person name="Galperin M.Y."/>
            <person name="Jogler C."/>
        </authorList>
    </citation>
    <scope>NUCLEOTIDE SEQUENCE [LARGE SCALE GENOMIC DNA]</scope>
    <source>
        <strain evidence="1 2">Mal48</strain>
    </source>
</reference>
<organism evidence="1 2">
    <name type="scientific">Thalassoglobus polymorphus</name>
    <dbReference type="NCBI Taxonomy" id="2527994"/>
    <lineage>
        <taxon>Bacteria</taxon>
        <taxon>Pseudomonadati</taxon>
        <taxon>Planctomycetota</taxon>
        <taxon>Planctomycetia</taxon>
        <taxon>Planctomycetales</taxon>
        <taxon>Planctomycetaceae</taxon>
        <taxon>Thalassoglobus</taxon>
    </lineage>
</organism>